<dbReference type="SUPFAM" id="SSF52317">
    <property type="entry name" value="Class I glutamine amidotransferase-like"/>
    <property type="match status" value="1"/>
</dbReference>
<dbReference type="InterPro" id="IPR002818">
    <property type="entry name" value="DJ-1/PfpI"/>
</dbReference>
<reference evidence="3" key="1">
    <citation type="journal article" date="2020" name="Stud. Mycol.">
        <title>101 Dothideomycetes genomes: A test case for predicting lifestyles and emergence of pathogens.</title>
        <authorList>
            <person name="Haridas S."/>
            <person name="Albert R."/>
            <person name="Binder M."/>
            <person name="Bloem J."/>
            <person name="LaButti K."/>
            <person name="Salamov A."/>
            <person name="Andreopoulos B."/>
            <person name="Baker S."/>
            <person name="Barry K."/>
            <person name="Bills G."/>
            <person name="Bluhm B."/>
            <person name="Cannon C."/>
            <person name="Castanera R."/>
            <person name="Culley D."/>
            <person name="Daum C."/>
            <person name="Ezra D."/>
            <person name="Gonzalez J."/>
            <person name="Henrissat B."/>
            <person name="Kuo A."/>
            <person name="Liang C."/>
            <person name="Lipzen A."/>
            <person name="Lutzoni F."/>
            <person name="Magnuson J."/>
            <person name="Mondo S."/>
            <person name="Nolan M."/>
            <person name="Ohm R."/>
            <person name="Pangilinan J."/>
            <person name="Park H.-J."/>
            <person name="Ramirez L."/>
            <person name="Alfaro M."/>
            <person name="Sun H."/>
            <person name="Tritt A."/>
            <person name="Yoshinaga Y."/>
            <person name="Zwiers L.-H."/>
            <person name="Turgeon B."/>
            <person name="Goodwin S."/>
            <person name="Spatafora J."/>
            <person name="Crous P."/>
            <person name="Grigoriev I."/>
        </authorList>
    </citation>
    <scope>NUCLEOTIDE SEQUENCE [LARGE SCALE GENOMIC DNA]</scope>
    <source>
        <strain evidence="3">CBS 304.66</strain>
    </source>
</reference>
<dbReference type="EMBL" id="ML986622">
    <property type="protein sequence ID" value="KAF2263762.1"/>
    <property type="molecule type" value="Genomic_DNA"/>
</dbReference>
<evidence type="ECO:0000313" key="3">
    <source>
        <dbReference type="Proteomes" id="UP000800093"/>
    </source>
</evidence>
<dbReference type="Pfam" id="PF01965">
    <property type="entry name" value="DJ-1_PfpI"/>
    <property type="match status" value="1"/>
</dbReference>
<dbReference type="InterPro" id="IPR052158">
    <property type="entry name" value="INH-QAR"/>
</dbReference>
<protein>
    <submittedName>
        <fullName evidence="2">Class I glutamine amidotransferase-like protein</fullName>
    </submittedName>
</protein>
<dbReference type="InterPro" id="IPR029062">
    <property type="entry name" value="Class_I_gatase-like"/>
</dbReference>
<feature type="domain" description="DJ-1/PfpI" evidence="1">
    <location>
        <begin position="60"/>
        <end position="190"/>
    </location>
</feature>
<dbReference type="Proteomes" id="UP000800093">
    <property type="component" value="Unassembled WGS sequence"/>
</dbReference>
<dbReference type="PANTHER" id="PTHR43130">
    <property type="entry name" value="ARAC-FAMILY TRANSCRIPTIONAL REGULATOR"/>
    <property type="match status" value="1"/>
</dbReference>
<gene>
    <name evidence="2" type="ORF">CC78DRAFT_518022</name>
</gene>
<dbReference type="OrthoDB" id="543156at2759"/>
<sequence length="229" mass="25241">MAAQKKPLRVGLLYENAQMTDLAGVDILGNISTKNVELIVTMMPEFASYVPLSVPMEFLWISSSTDPASMTSSMLIKPTHTYSDAPRDLDIIMIAGPDPRAVHPESLQFLKEAAKQTKWILTTCTGGMWLAASGVLDGRKATTNRTLLKSSKEVFPKVEWLDQRWVIEKGEFEGAEIWTAGGAGCGIDMIAEFARKNFDNKLVEVALYGLDFHPEGPHGQFYTGPLPTF</sequence>
<evidence type="ECO:0000313" key="2">
    <source>
        <dbReference type="EMBL" id="KAF2263762.1"/>
    </source>
</evidence>
<organism evidence="2 3">
    <name type="scientific">Lojkania enalia</name>
    <dbReference type="NCBI Taxonomy" id="147567"/>
    <lineage>
        <taxon>Eukaryota</taxon>
        <taxon>Fungi</taxon>
        <taxon>Dikarya</taxon>
        <taxon>Ascomycota</taxon>
        <taxon>Pezizomycotina</taxon>
        <taxon>Dothideomycetes</taxon>
        <taxon>Pleosporomycetidae</taxon>
        <taxon>Pleosporales</taxon>
        <taxon>Pleosporales incertae sedis</taxon>
        <taxon>Lojkania</taxon>
    </lineage>
</organism>
<accession>A0A9P4K9K3</accession>
<name>A0A9P4K9K3_9PLEO</name>
<keyword evidence="3" id="KW-1185">Reference proteome</keyword>
<comment type="caution">
    <text evidence="2">The sequence shown here is derived from an EMBL/GenBank/DDBJ whole genome shotgun (WGS) entry which is preliminary data.</text>
</comment>
<proteinExistence type="predicted"/>
<evidence type="ECO:0000259" key="1">
    <source>
        <dbReference type="Pfam" id="PF01965"/>
    </source>
</evidence>
<dbReference type="PANTHER" id="PTHR43130:SF7">
    <property type="entry name" value="DJ-1_PFPI DOMAIN-CONTAINING PROTEIN"/>
    <property type="match status" value="1"/>
</dbReference>
<dbReference type="Gene3D" id="3.40.50.880">
    <property type="match status" value="1"/>
</dbReference>
<dbReference type="AlphaFoldDB" id="A0A9P4K9K3"/>